<evidence type="ECO:0000313" key="2">
    <source>
        <dbReference type="EMBL" id="GIH10460.1"/>
    </source>
</evidence>
<proteinExistence type="predicted"/>
<accession>A0A8J3QIS7</accession>
<dbReference type="PROSITE" id="PS51257">
    <property type="entry name" value="PROKAR_LIPOPROTEIN"/>
    <property type="match status" value="1"/>
</dbReference>
<evidence type="ECO:0008006" key="4">
    <source>
        <dbReference type="Google" id="ProtNLM"/>
    </source>
</evidence>
<feature type="chain" id="PRO_5038931275" description="Lipoprotein" evidence="1">
    <location>
        <begin position="19"/>
        <end position="272"/>
    </location>
</feature>
<dbReference type="Proteomes" id="UP000612899">
    <property type="component" value="Unassembled WGS sequence"/>
</dbReference>
<sequence>MHTSLRVLLALMVSVGLAGCGSVKEPVAGPPAASAVPGGPELVFKMQDLLGFSGPGEPVPVPLVVYADGRVIVTARGSEKALPNPELRRLTPAGLERFLQGAIAAGLTTTTDYGEPGVMDVGPTRFTVVHKGRVHSVMVEGADWPPAMQGDPLTPVRERLMAFRKQLQDLASWLGSELSAPVPYDYPAMAVSNLPLGDIELPEGFPAPKDWPFEDLAAARCVVFAGDKLAQVAKLAAAAPTHGAWKSNNKLYFVQFRPLLPDEQDCQSLPSR</sequence>
<evidence type="ECO:0000256" key="1">
    <source>
        <dbReference type="SAM" id="SignalP"/>
    </source>
</evidence>
<dbReference type="AlphaFoldDB" id="A0A8J3QIS7"/>
<dbReference type="EMBL" id="BONY01000095">
    <property type="protein sequence ID" value="GIH10460.1"/>
    <property type="molecule type" value="Genomic_DNA"/>
</dbReference>
<organism evidence="2 3">
    <name type="scientific">Rhizocola hellebori</name>
    <dbReference type="NCBI Taxonomy" id="1392758"/>
    <lineage>
        <taxon>Bacteria</taxon>
        <taxon>Bacillati</taxon>
        <taxon>Actinomycetota</taxon>
        <taxon>Actinomycetes</taxon>
        <taxon>Micromonosporales</taxon>
        <taxon>Micromonosporaceae</taxon>
        <taxon>Rhizocola</taxon>
    </lineage>
</organism>
<keyword evidence="3" id="KW-1185">Reference proteome</keyword>
<keyword evidence="1" id="KW-0732">Signal</keyword>
<reference evidence="2" key="1">
    <citation type="submission" date="2021-01" db="EMBL/GenBank/DDBJ databases">
        <title>Whole genome shotgun sequence of Rhizocola hellebori NBRC 109834.</title>
        <authorList>
            <person name="Komaki H."/>
            <person name="Tamura T."/>
        </authorList>
    </citation>
    <scope>NUCLEOTIDE SEQUENCE</scope>
    <source>
        <strain evidence="2">NBRC 109834</strain>
    </source>
</reference>
<evidence type="ECO:0000313" key="3">
    <source>
        <dbReference type="Proteomes" id="UP000612899"/>
    </source>
</evidence>
<feature type="signal peptide" evidence="1">
    <location>
        <begin position="1"/>
        <end position="18"/>
    </location>
</feature>
<gene>
    <name evidence="2" type="ORF">Rhe02_85270</name>
</gene>
<comment type="caution">
    <text evidence="2">The sequence shown here is derived from an EMBL/GenBank/DDBJ whole genome shotgun (WGS) entry which is preliminary data.</text>
</comment>
<name>A0A8J3QIS7_9ACTN</name>
<dbReference type="RefSeq" id="WP_203914174.1">
    <property type="nucleotide sequence ID" value="NZ_BONY01000095.1"/>
</dbReference>
<protein>
    <recommendedName>
        <fullName evidence="4">Lipoprotein</fullName>
    </recommendedName>
</protein>